<feature type="domain" description="Methyltransferase" evidence="1">
    <location>
        <begin position="49"/>
        <end position="137"/>
    </location>
</feature>
<dbReference type="CDD" id="cd02440">
    <property type="entry name" value="AdoMet_MTases"/>
    <property type="match status" value="1"/>
</dbReference>
<dbReference type="EMBL" id="MT144203">
    <property type="protein sequence ID" value="QJA50568.1"/>
    <property type="molecule type" value="Genomic_DNA"/>
</dbReference>
<dbReference type="EMBL" id="MT142559">
    <property type="protein sequence ID" value="QJA85176.1"/>
    <property type="molecule type" value="Genomic_DNA"/>
</dbReference>
<dbReference type="GO" id="GO:0032259">
    <property type="term" value="P:methylation"/>
    <property type="evidence" value="ECO:0007669"/>
    <property type="project" value="UniProtKB-KW"/>
</dbReference>
<sequence length="207" mass="24142">MNLFKTTEQNKTYWKQRKINWKEHYQNPEHPHRLLIVKVLKSLDWLSLIEIGVGGGANLINITKYIQGKQLGGIDINSDAIELCRKTFQGGLFKVNSADNIMLSDKSTDVVLSDMCLIYVSPNKIKKYINEIKRIARKYIVLCEFHSMSWWNRLALKINTGYNAYNWKQLLEQQGFYDIMLYKLKEQDWSGGNPQKTFAHLIVAKLI</sequence>
<dbReference type="GO" id="GO:0008168">
    <property type="term" value="F:methyltransferase activity"/>
    <property type="evidence" value="ECO:0007669"/>
    <property type="project" value="UniProtKB-KW"/>
</dbReference>
<organism evidence="2">
    <name type="scientific">viral metagenome</name>
    <dbReference type="NCBI Taxonomy" id="1070528"/>
    <lineage>
        <taxon>unclassified sequences</taxon>
        <taxon>metagenomes</taxon>
        <taxon>organismal metagenomes</taxon>
    </lineage>
</organism>
<proteinExistence type="predicted"/>
<evidence type="ECO:0000313" key="2">
    <source>
        <dbReference type="EMBL" id="QJA50568.1"/>
    </source>
</evidence>
<protein>
    <submittedName>
        <fullName evidence="2">Putative methyltransferase</fullName>
    </submittedName>
</protein>
<reference evidence="2" key="1">
    <citation type="submission" date="2020-03" db="EMBL/GenBank/DDBJ databases">
        <title>The deep terrestrial virosphere.</title>
        <authorList>
            <person name="Holmfeldt K."/>
            <person name="Nilsson E."/>
            <person name="Simone D."/>
            <person name="Lopez-Fernandez M."/>
            <person name="Wu X."/>
            <person name="de Brujin I."/>
            <person name="Lundin D."/>
            <person name="Andersson A."/>
            <person name="Bertilsson S."/>
            <person name="Dopson M."/>
        </authorList>
    </citation>
    <scope>NUCLEOTIDE SEQUENCE</scope>
    <source>
        <strain evidence="3">MM415B02258</strain>
        <strain evidence="2">TM448A01817</strain>
    </source>
</reference>
<dbReference type="SUPFAM" id="SSF53335">
    <property type="entry name" value="S-adenosyl-L-methionine-dependent methyltransferases"/>
    <property type="match status" value="1"/>
</dbReference>
<accession>A0A6H1ZST0</accession>
<keyword evidence="2" id="KW-0489">Methyltransferase</keyword>
<keyword evidence="2" id="KW-0808">Transferase</keyword>
<dbReference type="Pfam" id="PF13649">
    <property type="entry name" value="Methyltransf_25"/>
    <property type="match status" value="1"/>
</dbReference>
<evidence type="ECO:0000313" key="3">
    <source>
        <dbReference type="EMBL" id="QJA85176.1"/>
    </source>
</evidence>
<dbReference type="InterPro" id="IPR029063">
    <property type="entry name" value="SAM-dependent_MTases_sf"/>
</dbReference>
<dbReference type="Gene3D" id="3.40.50.150">
    <property type="entry name" value="Vaccinia Virus protein VP39"/>
    <property type="match status" value="1"/>
</dbReference>
<evidence type="ECO:0000259" key="1">
    <source>
        <dbReference type="Pfam" id="PF13649"/>
    </source>
</evidence>
<dbReference type="InterPro" id="IPR041698">
    <property type="entry name" value="Methyltransf_25"/>
</dbReference>
<gene>
    <name evidence="3" type="ORF">MM415B02258_0002</name>
    <name evidence="2" type="ORF">TM448A01817_0009</name>
</gene>
<dbReference type="AlphaFoldDB" id="A0A6H1ZST0"/>
<name>A0A6H1ZST0_9ZZZZ</name>